<evidence type="ECO:0000256" key="6">
    <source>
        <dbReference type="ARBA" id="ARBA00023229"/>
    </source>
</evidence>
<dbReference type="FunFam" id="1.10.600.10:FF:000001">
    <property type="entry name" value="Geranylgeranyl diphosphate synthase"/>
    <property type="match status" value="1"/>
</dbReference>
<dbReference type="PROSITE" id="PS00444">
    <property type="entry name" value="POLYPRENYL_SYNTHASE_2"/>
    <property type="match status" value="1"/>
</dbReference>
<dbReference type="AlphaFoldDB" id="A0A964T6G3"/>
<feature type="compositionally biased region" description="Polar residues" evidence="9">
    <location>
        <begin position="1"/>
        <end position="18"/>
    </location>
</feature>
<evidence type="ECO:0000256" key="4">
    <source>
        <dbReference type="ARBA" id="ARBA00022723"/>
    </source>
</evidence>
<organism evidence="10 11">
    <name type="scientific">Propylenella binzhouense</name>
    <dbReference type="NCBI Taxonomy" id="2555902"/>
    <lineage>
        <taxon>Bacteria</taxon>
        <taxon>Pseudomonadati</taxon>
        <taxon>Pseudomonadota</taxon>
        <taxon>Alphaproteobacteria</taxon>
        <taxon>Hyphomicrobiales</taxon>
        <taxon>Propylenellaceae</taxon>
        <taxon>Propylenella</taxon>
    </lineage>
</organism>
<sequence>MLHPPSRTTGDGSASPASLSHPGSGFERALSDVAAALEPRLDLLLAEAALSGETMRPPRLLAAMRHALLDGGKRFRPFLLVESAALFGVPAQAALGAAAAVECLHTYSLIHDDLPAMDDDTLRRGRPTVHCAFDEATAILAGDALLTLAFDVLARDETHPDPAVRAGLVAALARAAGPGGMVGGQMLDLEAERIRLGEADIRRIQAMKTGALIASCCEMGGILGRATPAERSALRRYGGQLGLAYQMADDLLDLDATTEALGKAAAKDAARGKATLVALSGPAEARRLLEETVAACEDALQAFGARASGLVAAARFAAERTR</sequence>
<evidence type="ECO:0000313" key="10">
    <source>
        <dbReference type="EMBL" id="MYZ49000.1"/>
    </source>
</evidence>
<dbReference type="PROSITE" id="PS00723">
    <property type="entry name" value="POLYPRENYL_SYNTHASE_1"/>
    <property type="match status" value="1"/>
</dbReference>
<keyword evidence="11" id="KW-1185">Reference proteome</keyword>
<evidence type="ECO:0000256" key="7">
    <source>
        <dbReference type="ARBA" id="ARBA00069024"/>
    </source>
</evidence>
<comment type="similarity">
    <text evidence="2 8">Belongs to the FPP/GGPP synthase family.</text>
</comment>
<dbReference type="Gene3D" id="1.10.600.10">
    <property type="entry name" value="Farnesyl Diphosphate Synthase"/>
    <property type="match status" value="1"/>
</dbReference>
<accession>A0A964T6G3</accession>
<evidence type="ECO:0000313" key="11">
    <source>
        <dbReference type="Proteomes" id="UP000773614"/>
    </source>
</evidence>
<dbReference type="InterPro" id="IPR008949">
    <property type="entry name" value="Isoprenoid_synthase_dom_sf"/>
</dbReference>
<dbReference type="OrthoDB" id="9805316at2"/>
<proteinExistence type="inferred from homology"/>
<feature type="region of interest" description="Disordered" evidence="9">
    <location>
        <begin position="1"/>
        <end position="23"/>
    </location>
</feature>
<comment type="cofactor">
    <cofactor evidence="1">
        <name>Mg(2+)</name>
        <dbReference type="ChEBI" id="CHEBI:18420"/>
    </cofactor>
</comment>
<evidence type="ECO:0000256" key="9">
    <source>
        <dbReference type="SAM" id="MobiDB-lite"/>
    </source>
</evidence>
<dbReference type="InterPro" id="IPR000092">
    <property type="entry name" value="Polyprenyl_synt"/>
</dbReference>
<dbReference type="Proteomes" id="UP000773614">
    <property type="component" value="Unassembled WGS sequence"/>
</dbReference>
<dbReference type="SUPFAM" id="SSF48576">
    <property type="entry name" value="Terpenoid synthases"/>
    <property type="match status" value="1"/>
</dbReference>
<evidence type="ECO:0000256" key="1">
    <source>
        <dbReference type="ARBA" id="ARBA00001946"/>
    </source>
</evidence>
<evidence type="ECO:0000256" key="8">
    <source>
        <dbReference type="RuleBase" id="RU004466"/>
    </source>
</evidence>
<protein>
    <recommendedName>
        <fullName evidence="7">Probable farnesyl diphosphate synthase</fullName>
    </recommendedName>
</protein>
<evidence type="ECO:0000256" key="2">
    <source>
        <dbReference type="ARBA" id="ARBA00006706"/>
    </source>
</evidence>
<dbReference type="NCBIfam" id="NF045485">
    <property type="entry name" value="FPPsyn"/>
    <property type="match status" value="1"/>
</dbReference>
<dbReference type="GO" id="GO:0016114">
    <property type="term" value="P:terpenoid biosynthetic process"/>
    <property type="evidence" value="ECO:0007669"/>
    <property type="project" value="UniProtKB-ARBA"/>
</dbReference>
<dbReference type="GO" id="GO:0004659">
    <property type="term" value="F:prenyltransferase activity"/>
    <property type="evidence" value="ECO:0007669"/>
    <property type="project" value="InterPro"/>
</dbReference>
<dbReference type="Pfam" id="PF00348">
    <property type="entry name" value="polyprenyl_synt"/>
    <property type="match status" value="1"/>
</dbReference>
<dbReference type="SFLD" id="SFLDS00005">
    <property type="entry name" value="Isoprenoid_Synthase_Type_I"/>
    <property type="match status" value="1"/>
</dbReference>
<reference evidence="10" key="1">
    <citation type="submission" date="2019-03" db="EMBL/GenBank/DDBJ databases">
        <title>Afifella sp. nov., isolated from activated sludge.</title>
        <authorList>
            <person name="Li Q."/>
            <person name="Liu Y."/>
        </authorList>
    </citation>
    <scope>NUCLEOTIDE SEQUENCE</scope>
    <source>
        <strain evidence="10">L72</strain>
    </source>
</reference>
<dbReference type="GO" id="GO:0005737">
    <property type="term" value="C:cytoplasm"/>
    <property type="evidence" value="ECO:0007669"/>
    <property type="project" value="UniProtKB-ARBA"/>
</dbReference>
<keyword evidence="4" id="KW-0479">Metal-binding</keyword>
<keyword evidence="3 8" id="KW-0808">Transferase</keyword>
<dbReference type="EMBL" id="SPKJ01000056">
    <property type="protein sequence ID" value="MYZ49000.1"/>
    <property type="molecule type" value="Genomic_DNA"/>
</dbReference>
<dbReference type="InterPro" id="IPR033749">
    <property type="entry name" value="Polyprenyl_synt_CS"/>
</dbReference>
<dbReference type="SFLD" id="SFLDG01017">
    <property type="entry name" value="Polyprenyl_Transferase_Like"/>
    <property type="match status" value="1"/>
</dbReference>
<gene>
    <name evidence="10" type="ORF">E4O86_14890</name>
</gene>
<keyword evidence="5" id="KW-0460">Magnesium</keyword>
<dbReference type="GO" id="GO:0046872">
    <property type="term" value="F:metal ion binding"/>
    <property type="evidence" value="ECO:0007669"/>
    <property type="project" value="UniProtKB-KW"/>
</dbReference>
<dbReference type="PANTHER" id="PTHR43281:SF1">
    <property type="entry name" value="FARNESYL DIPHOSPHATE SYNTHASE"/>
    <property type="match status" value="1"/>
</dbReference>
<dbReference type="InterPro" id="IPR053378">
    <property type="entry name" value="Prenyl_diphosphate_synthase"/>
</dbReference>
<evidence type="ECO:0000256" key="3">
    <source>
        <dbReference type="ARBA" id="ARBA00022679"/>
    </source>
</evidence>
<evidence type="ECO:0000256" key="5">
    <source>
        <dbReference type="ARBA" id="ARBA00022842"/>
    </source>
</evidence>
<keyword evidence="6" id="KW-0414">Isoprene biosynthesis</keyword>
<name>A0A964T6G3_9HYPH</name>
<dbReference type="PANTHER" id="PTHR43281">
    <property type="entry name" value="FARNESYL DIPHOSPHATE SYNTHASE"/>
    <property type="match status" value="1"/>
</dbReference>
<dbReference type="CDD" id="cd00685">
    <property type="entry name" value="Trans_IPPS_HT"/>
    <property type="match status" value="1"/>
</dbReference>
<comment type="caution">
    <text evidence="10">The sequence shown here is derived from an EMBL/GenBank/DDBJ whole genome shotgun (WGS) entry which is preliminary data.</text>
</comment>